<sequence>METRSATSRTESIDRFSSLPSDVAHKVVSFLEMEDISRLSVVLKRCRQLCLSTPFLTTFDVIPYQTDAREQARLMNYLERLLILCTGMHTQEFSFDEVQQWNRHSEDAAMPPSIGGTLGFFALKCLKMKFARVNKSFGKFVSSYCKSLQELDLDNMTGTKRITINSSSLKNLTIHFSYDLVRVHIYAKELADLVLVWTFSSPKNCDYNFLHRSL</sequence>
<evidence type="ECO:0000259" key="1">
    <source>
        <dbReference type="PROSITE" id="PS50181"/>
    </source>
</evidence>
<comment type="caution">
    <text evidence="2">The sequence shown here is derived from an EMBL/GenBank/DDBJ whole genome shotgun (WGS) entry which is preliminary data.</text>
</comment>
<evidence type="ECO:0000313" key="2">
    <source>
        <dbReference type="EMBL" id="GMN32577.1"/>
    </source>
</evidence>
<protein>
    <recommendedName>
        <fullName evidence="1">F-box domain-containing protein</fullName>
    </recommendedName>
</protein>
<dbReference type="InterPro" id="IPR001810">
    <property type="entry name" value="F-box_dom"/>
</dbReference>
<dbReference type="AlphaFoldDB" id="A0AA88CWI4"/>
<evidence type="ECO:0000313" key="3">
    <source>
        <dbReference type="Proteomes" id="UP001187192"/>
    </source>
</evidence>
<reference evidence="2" key="1">
    <citation type="submission" date="2023-07" db="EMBL/GenBank/DDBJ databases">
        <title>draft genome sequence of fig (Ficus carica).</title>
        <authorList>
            <person name="Takahashi T."/>
            <person name="Nishimura K."/>
        </authorList>
    </citation>
    <scope>NUCLEOTIDE SEQUENCE</scope>
</reference>
<gene>
    <name evidence="2" type="ORF">TIFTF001_049779</name>
</gene>
<dbReference type="EMBL" id="BTGU01007435">
    <property type="protein sequence ID" value="GMN32577.1"/>
    <property type="molecule type" value="Genomic_DNA"/>
</dbReference>
<dbReference type="PANTHER" id="PTHR34223:SF51">
    <property type="entry name" value="OS06G0556300 PROTEIN"/>
    <property type="match status" value="1"/>
</dbReference>
<dbReference type="Proteomes" id="UP001187192">
    <property type="component" value="Unassembled WGS sequence"/>
</dbReference>
<dbReference type="InterPro" id="IPR053197">
    <property type="entry name" value="F-box_SCFL_complex_component"/>
</dbReference>
<dbReference type="SUPFAM" id="SSF81383">
    <property type="entry name" value="F-box domain"/>
    <property type="match status" value="1"/>
</dbReference>
<accession>A0AA88CWI4</accession>
<dbReference type="PANTHER" id="PTHR34223">
    <property type="entry name" value="OS11G0201299 PROTEIN"/>
    <property type="match status" value="1"/>
</dbReference>
<proteinExistence type="predicted"/>
<keyword evidence="3" id="KW-1185">Reference proteome</keyword>
<name>A0AA88CWI4_FICCA</name>
<dbReference type="PROSITE" id="PS50181">
    <property type="entry name" value="FBOX"/>
    <property type="match status" value="1"/>
</dbReference>
<dbReference type="InterPro" id="IPR032675">
    <property type="entry name" value="LRR_dom_sf"/>
</dbReference>
<dbReference type="InterPro" id="IPR036047">
    <property type="entry name" value="F-box-like_dom_sf"/>
</dbReference>
<dbReference type="Pfam" id="PF00646">
    <property type="entry name" value="F-box"/>
    <property type="match status" value="1"/>
</dbReference>
<feature type="domain" description="F-box" evidence="1">
    <location>
        <begin position="13"/>
        <end position="62"/>
    </location>
</feature>
<dbReference type="Gene3D" id="3.80.10.10">
    <property type="entry name" value="Ribonuclease Inhibitor"/>
    <property type="match status" value="1"/>
</dbReference>
<organism evidence="2 3">
    <name type="scientific">Ficus carica</name>
    <name type="common">Common fig</name>
    <dbReference type="NCBI Taxonomy" id="3494"/>
    <lineage>
        <taxon>Eukaryota</taxon>
        <taxon>Viridiplantae</taxon>
        <taxon>Streptophyta</taxon>
        <taxon>Embryophyta</taxon>
        <taxon>Tracheophyta</taxon>
        <taxon>Spermatophyta</taxon>
        <taxon>Magnoliopsida</taxon>
        <taxon>eudicotyledons</taxon>
        <taxon>Gunneridae</taxon>
        <taxon>Pentapetalae</taxon>
        <taxon>rosids</taxon>
        <taxon>fabids</taxon>
        <taxon>Rosales</taxon>
        <taxon>Moraceae</taxon>
        <taxon>Ficeae</taxon>
        <taxon>Ficus</taxon>
    </lineage>
</organism>